<evidence type="ECO:0000313" key="3">
    <source>
        <dbReference type="Proteomes" id="UP000473658"/>
    </source>
</evidence>
<evidence type="ECO:0000313" key="2">
    <source>
        <dbReference type="EMBL" id="KAA3498660.1"/>
    </source>
</evidence>
<dbReference type="SMART" id="SM00530">
    <property type="entry name" value="HTH_XRE"/>
    <property type="match status" value="1"/>
</dbReference>
<dbReference type="RefSeq" id="WP_149901271.1">
    <property type="nucleotide sequence ID" value="NZ_QRFF01000008.1"/>
</dbReference>
<dbReference type="AlphaFoldDB" id="A0AA88JQG6"/>
<evidence type="ECO:0000259" key="1">
    <source>
        <dbReference type="PROSITE" id="PS50943"/>
    </source>
</evidence>
<protein>
    <submittedName>
        <fullName evidence="2">XRE family transcriptional regulator</fullName>
    </submittedName>
</protein>
<accession>A0AA88JQG6</accession>
<dbReference type="PROSITE" id="PS50943">
    <property type="entry name" value="HTH_CROC1"/>
    <property type="match status" value="1"/>
</dbReference>
<sequence>MTISVSELNSDQETDAPFAKKVLAARTLAGYTVEQLAVTCGLTTTEIHALEDGTDSDPSRIRRVAAALHIPVETVI</sequence>
<dbReference type="InterPro" id="IPR010982">
    <property type="entry name" value="Lambda_DNA-bd_dom_sf"/>
</dbReference>
<dbReference type="SUPFAM" id="SSF47413">
    <property type="entry name" value="lambda repressor-like DNA-binding domains"/>
    <property type="match status" value="1"/>
</dbReference>
<proteinExistence type="predicted"/>
<dbReference type="Gene3D" id="1.10.260.40">
    <property type="entry name" value="lambda repressor-like DNA-binding domains"/>
    <property type="match status" value="1"/>
</dbReference>
<dbReference type="GO" id="GO:0003677">
    <property type="term" value="F:DNA binding"/>
    <property type="evidence" value="ECO:0007669"/>
    <property type="project" value="InterPro"/>
</dbReference>
<dbReference type="EMBL" id="QRFF01000008">
    <property type="protein sequence ID" value="KAA3498660.1"/>
    <property type="molecule type" value="Genomic_DNA"/>
</dbReference>
<name>A0AA88JQG6_RHIRH</name>
<dbReference type="Proteomes" id="UP000473658">
    <property type="component" value="Unassembled WGS sequence"/>
</dbReference>
<comment type="caution">
    <text evidence="2">The sequence shown here is derived from an EMBL/GenBank/DDBJ whole genome shotgun (WGS) entry which is preliminary data.</text>
</comment>
<dbReference type="InterPro" id="IPR001387">
    <property type="entry name" value="Cro/C1-type_HTH"/>
</dbReference>
<reference evidence="2 3" key="1">
    <citation type="submission" date="2018-08" db="EMBL/GenBank/DDBJ databases">
        <title>Crown Gall in kiwifruit.</title>
        <authorList>
            <person name="Visnovsky S.B."/>
            <person name="Pitman A.R."/>
        </authorList>
    </citation>
    <scope>NUCLEOTIDE SEQUENCE [LARGE SCALE GENOMIC DNA]</scope>
    <source>
        <strain evidence="2 3">SBV_302_78_2</strain>
    </source>
</reference>
<organism evidence="2 3">
    <name type="scientific">Rhizobium rhizogenes</name>
    <name type="common">Agrobacterium rhizogenes</name>
    <dbReference type="NCBI Taxonomy" id="359"/>
    <lineage>
        <taxon>Bacteria</taxon>
        <taxon>Pseudomonadati</taxon>
        <taxon>Pseudomonadota</taxon>
        <taxon>Alphaproteobacteria</taxon>
        <taxon>Hyphomicrobiales</taxon>
        <taxon>Rhizobiaceae</taxon>
        <taxon>Rhizobium/Agrobacterium group</taxon>
        <taxon>Rhizobium</taxon>
    </lineage>
</organism>
<gene>
    <name evidence="2" type="ORF">DXM27_22760</name>
</gene>
<feature type="domain" description="HTH cro/C1-type" evidence="1">
    <location>
        <begin position="22"/>
        <end position="75"/>
    </location>
</feature>